<evidence type="ECO:0000313" key="1">
    <source>
        <dbReference type="EMBL" id="KIK40782.1"/>
    </source>
</evidence>
<accession>A0A0D0B2S7</accession>
<keyword evidence="2" id="KW-1185">Reference proteome</keyword>
<dbReference type="HOGENOM" id="CLU_2374186_0_0_1"/>
<name>A0A0D0B2S7_9AGAM</name>
<gene>
    <name evidence="1" type="ORF">CY34DRAFT_245503</name>
</gene>
<dbReference type="AlphaFoldDB" id="A0A0D0B2S7"/>
<reference evidence="1 2" key="1">
    <citation type="submission" date="2014-04" db="EMBL/GenBank/DDBJ databases">
        <authorList>
            <consortium name="DOE Joint Genome Institute"/>
            <person name="Kuo A."/>
            <person name="Ruytinx J."/>
            <person name="Rineau F."/>
            <person name="Colpaert J."/>
            <person name="Kohler A."/>
            <person name="Nagy L.G."/>
            <person name="Floudas D."/>
            <person name="Copeland A."/>
            <person name="Barry K.W."/>
            <person name="Cichocki N."/>
            <person name="Veneault-Fourrey C."/>
            <person name="LaButti K."/>
            <person name="Lindquist E.A."/>
            <person name="Lipzen A."/>
            <person name="Lundell T."/>
            <person name="Morin E."/>
            <person name="Murat C."/>
            <person name="Sun H."/>
            <person name="Tunlid A."/>
            <person name="Henrissat B."/>
            <person name="Grigoriev I.V."/>
            <person name="Hibbett D.S."/>
            <person name="Martin F."/>
            <person name="Nordberg H.P."/>
            <person name="Cantor M.N."/>
            <person name="Hua S.X."/>
        </authorList>
    </citation>
    <scope>NUCLEOTIDE SEQUENCE [LARGE SCALE GENOMIC DNA]</scope>
    <source>
        <strain evidence="1 2">UH-Slu-Lm8-n1</strain>
    </source>
</reference>
<dbReference type="Proteomes" id="UP000054485">
    <property type="component" value="Unassembled WGS sequence"/>
</dbReference>
<evidence type="ECO:0000313" key="2">
    <source>
        <dbReference type="Proteomes" id="UP000054485"/>
    </source>
</evidence>
<reference evidence="2" key="2">
    <citation type="submission" date="2015-01" db="EMBL/GenBank/DDBJ databases">
        <title>Evolutionary Origins and Diversification of the Mycorrhizal Mutualists.</title>
        <authorList>
            <consortium name="DOE Joint Genome Institute"/>
            <consortium name="Mycorrhizal Genomics Consortium"/>
            <person name="Kohler A."/>
            <person name="Kuo A."/>
            <person name="Nagy L.G."/>
            <person name="Floudas D."/>
            <person name="Copeland A."/>
            <person name="Barry K.W."/>
            <person name="Cichocki N."/>
            <person name="Veneault-Fourrey C."/>
            <person name="LaButti K."/>
            <person name="Lindquist E.A."/>
            <person name="Lipzen A."/>
            <person name="Lundell T."/>
            <person name="Morin E."/>
            <person name="Murat C."/>
            <person name="Riley R."/>
            <person name="Ohm R."/>
            <person name="Sun H."/>
            <person name="Tunlid A."/>
            <person name="Henrissat B."/>
            <person name="Grigoriev I.V."/>
            <person name="Hibbett D.S."/>
            <person name="Martin F."/>
        </authorList>
    </citation>
    <scope>NUCLEOTIDE SEQUENCE [LARGE SCALE GENOMIC DNA]</scope>
    <source>
        <strain evidence="2">UH-Slu-Lm8-n1</strain>
    </source>
</reference>
<proteinExistence type="predicted"/>
<organism evidence="1 2">
    <name type="scientific">Suillus luteus UH-Slu-Lm8-n1</name>
    <dbReference type="NCBI Taxonomy" id="930992"/>
    <lineage>
        <taxon>Eukaryota</taxon>
        <taxon>Fungi</taxon>
        <taxon>Dikarya</taxon>
        <taxon>Basidiomycota</taxon>
        <taxon>Agaricomycotina</taxon>
        <taxon>Agaricomycetes</taxon>
        <taxon>Agaricomycetidae</taxon>
        <taxon>Boletales</taxon>
        <taxon>Suillineae</taxon>
        <taxon>Suillaceae</taxon>
        <taxon>Suillus</taxon>
    </lineage>
</organism>
<sequence length="95" mass="10763">MDVISREICIMPTRILDAFANISGIYQDTCRHRNVALEVSSIIEDVFTLGKRIVKHSKDLRTHFDDPKVGSTARDTRCFTVDLPSTKRVADDARL</sequence>
<dbReference type="EMBL" id="KN835290">
    <property type="protein sequence ID" value="KIK40782.1"/>
    <property type="molecule type" value="Genomic_DNA"/>
</dbReference>
<protein>
    <submittedName>
        <fullName evidence="1">Uncharacterized protein</fullName>
    </submittedName>
</protein>
<dbReference type="InParanoid" id="A0A0D0B2S7"/>